<dbReference type="InterPro" id="IPR010036">
    <property type="entry name" value="MDP_1_eu_arc"/>
</dbReference>
<dbReference type="Pfam" id="PF12689">
    <property type="entry name" value="Acid_PPase"/>
    <property type="match status" value="1"/>
</dbReference>
<dbReference type="Proteomes" id="UP000007805">
    <property type="component" value="Chromosome G"/>
</dbReference>
<dbReference type="AlphaFoldDB" id="E6R8S3"/>
<dbReference type="GeneID" id="10189274"/>
<dbReference type="OrthoDB" id="2865258at2759"/>
<name>E6R8S3_CRYGW</name>
<reference evidence="1 2" key="1">
    <citation type="journal article" date="2011" name="MBio">
        <title>Genome variation in Cryptococcus gattii, an emerging pathogen of immunocompetent hosts.</title>
        <authorList>
            <person name="D'Souza C.A."/>
            <person name="Kronstad J.W."/>
            <person name="Taylor G."/>
            <person name="Warren R."/>
            <person name="Yuen M."/>
            <person name="Hu G."/>
            <person name="Jung W.H."/>
            <person name="Sham A."/>
            <person name="Kidd S.E."/>
            <person name="Tangen K."/>
            <person name="Lee N."/>
            <person name="Zeilmaker T."/>
            <person name="Sawkins J."/>
            <person name="McVicker G."/>
            <person name="Shah S."/>
            <person name="Gnerre S."/>
            <person name="Griggs A."/>
            <person name="Zeng Q."/>
            <person name="Bartlett K."/>
            <person name="Li W."/>
            <person name="Wang X."/>
            <person name="Heitman J."/>
            <person name="Stajich J.E."/>
            <person name="Fraser J.A."/>
            <person name="Meyer W."/>
            <person name="Carter D."/>
            <person name="Schein J."/>
            <person name="Krzywinski M."/>
            <person name="Kwon-Chung K.J."/>
            <person name="Varma A."/>
            <person name="Wang J."/>
            <person name="Brunham R."/>
            <person name="Fyfe M."/>
            <person name="Ouellette B.F."/>
            <person name="Siddiqui A."/>
            <person name="Marra M."/>
            <person name="Jones S."/>
            <person name="Holt R."/>
            <person name="Birren B.W."/>
            <person name="Galagan J.E."/>
            <person name="Cuomo C.A."/>
        </authorList>
    </citation>
    <scope>NUCLEOTIDE SEQUENCE [LARGE SCALE GENOMIC DNA]</scope>
    <source>
        <strain evidence="2">WM276 / ATCC MYA-4071</strain>
    </source>
</reference>
<organism evidence="1 2">
    <name type="scientific">Cryptococcus gattii serotype B (strain WM276 / ATCC MYA-4071)</name>
    <name type="common">Filobasidiella gattii</name>
    <name type="synonym">Cryptococcus bacillisporus</name>
    <dbReference type="NCBI Taxonomy" id="367775"/>
    <lineage>
        <taxon>Eukaryota</taxon>
        <taxon>Fungi</taxon>
        <taxon>Dikarya</taxon>
        <taxon>Basidiomycota</taxon>
        <taxon>Agaricomycotina</taxon>
        <taxon>Tremellomycetes</taxon>
        <taxon>Tremellales</taxon>
        <taxon>Cryptococcaceae</taxon>
        <taxon>Cryptococcus</taxon>
        <taxon>Cryptococcus gattii species complex</taxon>
    </lineage>
</organism>
<dbReference type="PANTHER" id="PTHR17901">
    <property type="entry name" value="MAGNESIUM-DEPENDENT PHOSPHATASE 1 MDP1"/>
    <property type="match status" value="1"/>
</dbReference>
<evidence type="ECO:0008006" key="3">
    <source>
        <dbReference type="Google" id="ProtNLM"/>
    </source>
</evidence>
<proteinExistence type="predicted"/>
<keyword evidence="2" id="KW-1185">Reference proteome</keyword>
<dbReference type="InterPro" id="IPR023214">
    <property type="entry name" value="HAD_sf"/>
</dbReference>
<dbReference type="InterPro" id="IPR036412">
    <property type="entry name" value="HAD-like_sf"/>
</dbReference>
<dbReference type="RefSeq" id="XP_003195460.1">
    <property type="nucleotide sequence ID" value="XM_003195412.1"/>
</dbReference>
<dbReference type="KEGG" id="cgi:CGB_G6650W"/>
<accession>E6R8S3</accession>
<evidence type="ECO:0000313" key="2">
    <source>
        <dbReference type="Proteomes" id="UP000007805"/>
    </source>
</evidence>
<dbReference type="Gene3D" id="3.40.50.1000">
    <property type="entry name" value="HAD superfamily/HAD-like"/>
    <property type="match status" value="1"/>
</dbReference>
<dbReference type="eggNOG" id="KOG4549">
    <property type="taxonomic scope" value="Eukaryota"/>
</dbReference>
<dbReference type="PANTHER" id="PTHR17901:SF14">
    <property type="entry name" value="MAGNESIUM-DEPENDENT PHOSPHATASE 1"/>
    <property type="match status" value="1"/>
</dbReference>
<reference key="2">
    <citation type="journal article" date="2011" name="MBio">
        <title>Genome variation in Cryptococcus gattii, an emerging pathogen of immunocompetent hosts.</title>
        <authorList>
            <person name="D'Souza C.A."/>
            <person name="Kronstad J.W."/>
            <person name="Taylor G."/>
            <person name="Warren R."/>
            <person name="Yuen M."/>
            <person name="Hu G."/>
            <person name="Jung W.H."/>
            <person name="Sham A."/>
            <person name="Kidd S.E."/>
            <person name="Tangen K."/>
            <person name="Lee N."/>
            <person name="Zeilmaker T."/>
            <person name="Sawkins J."/>
            <person name="McVicker G."/>
            <person name="Shah S."/>
            <person name="Gnerre S."/>
            <person name="Griggs A."/>
            <person name="Zeng Q."/>
            <person name="Bartlett K."/>
            <person name="Li W."/>
            <person name="Wang X."/>
            <person name="Heitman J."/>
            <person name="Stajich J.E."/>
            <person name="Fraser J.A."/>
            <person name="Meyer W."/>
            <person name="Carter D."/>
            <person name="Schein J."/>
            <person name="Krzywinski M."/>
            <person name="Kwong-Chung K.J."/>
            <person name="Varma A."/>
            <person name="Wang J."/>
            <person name="Brunham R."/>
            <person name="Fyfe M."/>
            <person name="Ouellette B.F.F."/>
            <person name="Siddiqui A."/>
            <person name="Marra M."/>
            <person name="Jones S."/>
            <person name="Holt R."/>
            <person name="Birren B.W."/>
            <person name="Galagan J.E."/>
            <person name="Cuomo C.A."/>
        </authorList>
    </citation>
    <scope>NUCLEOTIDE SEQUENCE</scope>
    <source>
        <strain>WM276</strain>
    </source>
</reference>
<dbReference type="SUPFAM" id="SSF56784">
    <property type="entry name" value="HAD-like"/>
    <property type="match status" value="1"/>
</dbReference>
<protein>
    <recommendedName>
        <fullName evidence="3">Magnesium-dependent phosphatase-1</fullName>
    </recommendedName>
</protein>
<evidence type="ECO:0000313" key="1">
    <source>
        <dbReference type="EMBL" id="ADV23673.1"/>
    </source>
</evidence>
<dbReference type="VEuPathDB" id="FungiDB:CGB_G6650W"/>
<gene>
    <name evidence="1" type="ordered locus">CGB_G6650W</name>
</gene>
<dbReference type="GO" id="GO:0003993">
    <property type="term" value="F:acid phosphatase activity"/>
    <property type="evidence" value="ECO:0007669"/>
    <property type="project" value="TreeGrafter"/>
</dbReference>
<sequence>MPRRATCRELSPPAGNYRAVSPNNPDAFPLLVAFDLDYTLWDLWIDRKGDVVNQLVDRRGQQLSFYCEVPSILAELKHRRIHVAAASRTSSPELAREALGMLLLPADEGGDHVKAISYFNTLEIYPGSKLRHFREIHRKTGIPYDQMVYPLHIILSSLGVRGLGG</sequence>
<dbReference type="HOGENOM" id="CLU_071162_0_1_1"/>
<dbReference type="EMBL" id="CP000292">
    <property type="protein sequence ID" value="ADV23673.1"/>
    <property type="molecule type" value="Genomic_DNA"/>
</dbReference>